<feature type="transmembrane region" description="Helical" evidence="2">
    <location>
        <begin position="71"/>
        <end position="89"/>
    </location>
</feature>
<organism evidence="3 4">
    <name type="scientific">Pseudomonas aeruginosa</name>
    <dbReference type="NCBI Taxonomy" id="287"/>
    <lineage>
        <taxon>Bacteria</taxon>
        <taxon>Pseudomonadati</taxon>
        <taxon>Pseudomonadota</taxon>
        <taxon>Gammaproteobacteria</taxon>
        <taxon>Pseudomonadales</taxon>
        <taxon>Pseudomonadaceae</taxon>
        <taxon>Pseudomonas</taxon>
    </lineage>
</organism>
<reference evidence="3 4" key="1">
    <citation type="submission" date="2018-07" db="EMBL/GenBank/DDBJ databases">
        <title>Mechanisms of high-level aminoglycoside resistance among Gram-negative pathogens in Brazil.</title>
        <authorList>
            <person name="Ballaben A.S."/>
            <person name="Darini A.L.C."/>
            <person name="Doi Y."/>
        </authorList>
    </citation>
    <scope>NUCLEOTIDE SEQUENCE [LARGE SCALE GENOMIC DNA]</scope>
    <source>
        <strain evidence="3 4">B2-305</strain>
    </source>
</reference>
<feature type="compositionally biased region" description="Polar residues" evidence="1">
    <location>
        <begin position="41"/>
        <end position="59"/>
    </location>
</feature>
<accession>A0A1Y3LLH3</accession>
<evidence type="ECO:0000256" key="2">
    <source>
        <dbReference type="SAM" id="Phobius"/>
    </source>
</evidence>
<keyword evidence="2" id="KW-0812">Transmembrane</keyword>
<sequence>MATADHDYVKTGREIHHAPRPVQKQEFRKAGQYKDLANLNEDSWTKNSQSRSREQNGSAGLQKIKGKECLYLFRTCVYYLAAAFLLISTSSPVKT</sequence>
<proteinExistence type="predicted"/>
<feature type="region of interest" description="Disordered" evidence="1">
    <location>
        <begin position="41"/>
        <end position="60"/>
    </location>
</feature>
<name>A0A1Y3LLH3_PSEAI</name>
<dbReference type="AlphaFoldDB" id="A0A1Y3LLH3"/>
<keyword evidence="2" id="KW-0472">Membrane</keyword>
<keyword evidence="2" id="KW-1133">Transmembrane helix</keyword>
<dbReference type="EMBL" id="QORE01000004">
    <property type="protein sequence ID" value="RCI76807.1"/>
    <property type="molecule type" value="Genomic_DNA"/>
</dbReference>
<gene>
    <name evidence="3" type="ORF">DT376_00485</name>
</gene>
<comment type="caution">
    <text evidence="3">The sequence shown here is derived from an EMBL/GenBank/DDBJ whole genome shotgun (WGS) entry which is preliminary data.</text>
</comment>
<evidence type="ECO:0000313" key="3">
    <source>
        <dbReference type="EMBL" id="RCI76807.1"/>
    </source>
</evidence>
<feature type="region of interest" description="Disordered" evidence="1">
    <location>
        <begin position="1"/>
        <end position="27"/>
    </location>
</feature>
<protein>
    <submittedName>
        <fullName evidence="3">Uncharacterized protein</fullName>
    </submittedName>
</protein>
<dbReference type="Proteomes" id="UP000253594">
    <property type="component" value="Unassembled WGS sequence"/>
</dbReference>
<evidence type="ECO:0000256" key="1">
    <source>
        <dbReference type="SAM" id="MobiDB-lite"/>
    </source>
</evidence>
<evidence type="ECO:0000313" key="4">
    <source>
        <dbReference type="Proteomes" id="UP000253594"/>
    </source>
</evidence>